<evidence type="ECO:0000313" key="2">
    <source>
        <dbReference type="EMBL" id="OQV24457.1"/>
    </source>
</evidence>
<reference evidence="3" key="1">
    <citation type="submission" date="2017-01" db="EMBL/GenBank/DDBJ databases">
        <title>Comparative genomics of anhydrobiosis in the tardigrade Hypsibius dujardini.</title>
        <authorList>
            <person name="Yoshida Y."/>
            <person name="Koutsovoulos G."/>
            <person name="Laetsch D."/>
            <person name="Stevens L."/>
            <person name="Kumar S."/>
            <person name="Horikawa D."/>
            <person name="Ishino K."/>
            <person name="Komine S."/>
            <person name="Tomita M."/>
            <person name="Blaxter M."/>
            <person name="Arakawa K."/>
        </authorList>
    </citation>
    <scope>NUCLEOTIDE SEQUENCE [LARGE SCALE GENOMIC DNA]</scope>
    <source>
        <strain evidence="3">Z151</strain>
    </source>
</reference>
<protein>
    <submittedName>
        <fullName evidence="2">Uncharacterized protein</fullName>
    </submittedName>
</protein>
<feature type="region of interest" description="Disordered" evidence="1">
    <location>
        <begin position="112"/>
        <end position="148"/>
    </location>
</feature>
<dbReference type="AlphaFoldDB" id="A0A1W0XAA7"/>
<accession>A0A1W0XAA7</accession>
<feature type="region of interest" description="Disordered" evidence="1">
    <location>
        <begin position="1"/>
        <end position="91"/>
    </location>
</feature>
<proteinExistence type="predicted"/>
<sequence>MNWIPKEKSAGRKPTEMDRMKDYFRRHRPPVEAAASAPTDELPKYEESPRSSSRRSSGDGESRDPSSSSTGEAAPVPLSEMNLRGLSQTIREPTASISSELVHLEMMKKIFHYQPRERSPEPEGEQTDGRELPQEDVWFEDAAQNCGN</sequence>
<comment type="caution">
    <text evidence="2">The sequence shown here is derived from an EMBL/GenBank/DDBJ whole genome shotgun (WGS) entry which is preliminary data.</text>
</comment>
<keyword evidence="3" id="KW-1185">Reference proteome</keyword>
<organism evidence="2 3">
    <name type="scientific">Hypsibius exemplaris</name>
    <name type="common">Freshwater tardigrade</name>
    <dbReference type="NCBI Taxonomy" id="2072580"/>
    <lineage>
        <taxon>Eukaryota</taxon>
        <taxon>Metazoa</taxon>
        <taxon>Ecdysozoa</taxon>
        <taxon>Tardigrada</taxon>
        <taxon>Eutardigrada</taxon>
        <taxon>Parachela</taxon>
        <taxon>Hypsibioidea</taxon>
        <taxon>Hypsibiidae</taxon>
        <taxon>Hypsibius</taxon>
    </lineage>
</organism>
<dbReference type="EMBL" id="MTYJ01000006">
    <property type="protein sequence ID" value="OQV24457.1"/>
    <property type="molecule type" value="Genomic_DNA"/>
</dbReference>
<evidence type="ECO:0000256" key="1">
    <source>
        <dbReference type="SAM" id="MobiDB-lite"/>
    </source>
</evidence>
<gene>
    <name evidence="2" type="ORF">BV898_01521</name>
</gene>
<evidence type="ECO:0000313" key="3">
    <source>
        <dbReference type="Proteomes" id="UP000192578"/>
    </source>
</evidence>
<dbReference type="Proteomes" id="UP000192578">
    <property type="component" value="Unassembled WGS sequence"/>
</dbReference>
<dbReference type="OrthoDB" id="10070959at2759"/>
<name>A0A1W0XAA7_HYPEX</name>
<feature type="compositionally biased region" description="Basic and acidic residues" evidence="1">
    <location>
        <begin position="112"/>
        <end position="133"/>
    </location>
</feature>
<feature type="compositionally biased region" description="Basic and acidic residues" evidence="1">
    <location>
        <begin position="1"/>
        <end position="23"/>
    </location>
</feature>